<dbReference type="PANTHER" id="PTHR30344">
    <property type="entry name" value="6-PHOSPHOGLUCONOLACTONASE-RELATED"/>
    <property type="match status" value="1"/>
</dbReference>
<evidence type="ECO:0000256" key="2">
    <source>
        <dbReference type="ARBA" id="ARBA00022526"/>
    </source>
</evidence>
<dbReference type="EMBL" id="SACK01000017">
    <property type="protein sequence ID" value="RVT96459.1"/>
    <property type="molecule type" value="Genomic_DNA"/>
</dbReference>
<dbReference type="Pfam" id="PF10282">
    <property type="entry name" value="Lactonase"/>
    <property type="match status" value="1"/>
</dbReference>
<dbReference type="InterPro" id="IPR011048">
    <property type="entry name" value="Haem_d1_sf"/>
</dbReference>
<dbReference type="GO" id="GO:0006006">
    <property type="term" value="P:glucose metabolic process"/>
    <property type="evidence" value="ECO:0007669"/>
    <property type="project" value="UniProtKB-KW"/>
</dbReference>
<dbReference type="OrthoDB" id="9790815at2"/>
<dbReference type="SUPFAM" id="SSF51004">
    <property type="entry name" value="C-terminal (heme d1) domain of cytochrome cd1-nitrite reductase"/>
    <property type="match status" value="1"/>
</dbReference>
<organism evidence="3 4">
    <name type="scientific">Mucilaginibacter limnophilus</name>
    <dbReference type="NCBI Taxonomy" id="1932778"/>
    <lineage>
        <taxon>Bacteria</taxon>
        <taxon>Pseudomonadati</taxon>
        <taxon>Bacteroidota</taxon>
        <taxon>Sphingobacteriia</taxon>
        <taxon>Sphingobacteriales</taxon>
        <taxon>Sphingobacteriaceae</taxon>
        <taxon>Mucilaginibacter</taxon>
    </lineage>
</organism>
<dbReference type="RefSeq" id="WP_127708583.1">
    <property type="nucleotide sequence ID" value="NZ_SACK01000017.1"/>
</dbReference>
<dbReference type="AlphaFoldDB" id="A0A437MFP6"/>
<dbReference type="GO" id="GO:0017057">
    <property type="term" value="F:6-phosphogluconolactonase activity"/>
    <property type="evidence" value="ECO:0007669"/>
    <property type="project" value="TreeGrafter"/>
</dbReference>
<evidence type="ECO:0000256" key="1">
    <source>
        <dbReference type="ARBA" id="ARBA00005564"/>
    </source>
</evidence>
<accession>A0A437MFP6</accession>
<proteinExistence type="inferred from homology"/>
<keyword evidence="2" id="KW-0313">Glucose metabolism</keyword>
<dbReference type="Gene3D" id="2.130.10.10">
    <property type="entry name" value="YVTN repeat-like/Quinoprotein amine dehydrogenase"/>
    <property type="match status" value="1"/>
</dbReference>
<dbReference type="InterPro" id="IPR050282">
    <property type="entry name" value="Cycloisomerase_2"/>
</dbReference>
<dbReference type="InterPro" id="IPR019405">
    <property type="entry name" value="Lactonase_7-beta_prop"/>
</dbReference>
<dbReference type="Proteomes" id="UP000282759">
    <property type="component" value="Unassembled WGS sequence"/>
</dbReference>
<gene>
    <name evidence="3" type="ORF">EOD41_20265</name>
</gene>
<comment type="caution">
    <text evidence="3">The sequence shown here is derived from an EMBL/GenBank/DDBJ whole genome shotgun (WGS) entry which is preliminary data.</text>
</comment>
<dbReference type="PANTHER" id="PTHR30344:SF1">
    <property type="entry name" value="6-PHOSPHOGLUCONOLACTONASE"/>
    <property type="match status" value="1"/>
</dbReference>
<sequence length="364" mass="39653">MLKNNSVTAPENNHSTAFYLLIGGYRSAKKGIEVYNFNADNGALDYISQSGGIENPSYLCLDSACKHVYAVSEREDGGEVHAYEFDKQTARLTLINKESVYGEAACYISIDEKQKHIFIANYKSGSISVHPIGDDRSVLPLIQQIQDYGSSADPDRQEGPHAHAVMQTPDQGFVIFTDLGTDKIRLLTYSQTETQPLSDGQDISITPGSGPRHIAFSVDNKYLYIITELTAEIFVFSYNDGNIDHIQTVSLLSEGFNGEPGGGDILLSANGLFLYATNRGDANEIAVFSVDPETGMLNFLQRCSSNGKSPRNISISPTGKHLLVANEEGNNVVVYSLDDRSGKIGDVLTNTVIEKPSCLKFVSA</sequence>
<comment type="similarity">
    <text evidence="1">Belongs to the cycloisomerase 2 family.</text>
</comment>
<evidence type="ECO:0000313" key="4">
    <source>
        <dbReference type="Proteomes" id="UP000282759"/>
    </source>
</evidence>
<reference evidence="3 4" key="1">
    <citation type="submission" date="2019-01" db="EMBL/GenBank/DDBJ databases">
        <authorList>
            <person name="Chen W.-M."/>
        </authorList>
    </citation>
    <scope>NUCLEOTIDE SEQUENCE [LARGE SCALE GENOMIC DNA]</scope>
    <source>
        <strain evidence="3 4">YBJ-36</strain>
    </source>
</reference>
<keyword evidence="4" id="KW-1185">Reference proteome</keyword>
<protein>
    <submittedName>
        <fullName evidence="3">Lactonase family protein</fullName>
    </submittedName>
</protein>
<evidence type="ECO:0000313" key="3">
    <source>
        <dbReference type="EMBL" id="RVT96459.1"/>
    </source>
</evidence>
<dbReference type="InterPro" id="IPR015943">
    <property type="entry name" value="WD40/YVTN_repeat-like_dom_sf"/>
</dbReference>
<name>A0A437MFP6_9SPHI</name>
<keyword evidence="2" id="KW-0119">Carbohydrate metabolism</keyword>